<organism evidence="2 3">
    <name type="scientific">Marchantia polymorpha subsp. ruderalis</name>
    <dbReference type="NCBI Taxonomy" id="1480154"/>
    <lineage>
        <taxon>Eukaryota</taxon>
        <taxon>Viridiplantae</taxon>
        <taxon>Streptophyta</taxon>
        <taxon>Embryophyta</taxon>
        <taxon>Marchantiophyta</taxon>
        <taxon>Marchantiopsida</taxon>
        <taxon>Marchantiidae</taxon>
        <taxon>Marchantiales</taxon>
        <taxon>Marchantiaceae</taxon>
        <taxon>Marchantia</taxon>
    </lineage>
</organism>
<proteinExistence type="predicted"/>
<keyword evidence="1" id="KW-0472">Membrane</keyword>
<evidence type="ECO:0000313" key="2">
    <source>
        <dbReference type="EMBL" id="OAE26438.1"/>
    </source>
</evidence>
<sequence length="220" mass="24946">MEALESNLLLVPLLAILDAVYWCAVGLETLALVLIVLVALTPCVAVVWFLALHVVPLIPKDQTGDEVFFSRLFSHNDRLGRQAIFALSTVLLFFVLRHLDDCVTKKDPRSDFFVWCFDVAKRIPPVPNYIASVALHLLFSAIAAFYFSAFFTAFVSFITVPIWILIFFLDMSLYVSWYILLPLVLFSLLLILSLSRRIMHSYLAKRRSGSESLGRNVRDA</sequence>
<feature type="transmembrane region" description="Helical" evidence="1">
    <location>
        <begin position="175"/>
        <end position="195"/>
    </location>
</feature>
<reference evidence="2" key="1">
    <citation type="submission" date="2016-03" db="EMBL/GenBank/DDBJ databases">
        <title>Mechanisms controlling the formation of the plant cell surface in tip-growing cells are functionally conserved among land plants.</title>
        <authorList>
            <person name="Honkanen S."/>
            <person name="Jones V.A."/>
            <person name="Morieri G."/>
            <person name="Champion C."/>
            <person name="Hetherington A.J."/>
            <person name="Kelly S."/>
            <person name="Saint-Marcoux D."/>
            <person name="Proust H."/>
            <person name="Prescott H."/>
            <person name="Dolan L."/>
        </authorList>
    </citation>
    <scope>NUCLEOTIDE SEQUENCE [LARGE SCALE GENOMIC DNA]</scope>
    <source>
        <tissue evidence="2">Whole gametophyte</tissue>
    </source>
</reference>
<feature type="transmembrane region" description="Helical" evidence="1">
    <location>
        <begin position="6"/>
        <end position="24"/>
    </location>
</feature>
<accession>A0A176W041</accession>
<comment type="caution">
    <text evidence="2">The sequence shown here is derived from an EMBL/GenBank/DDBJ whole genome shotgun (WGS) entry which is preliminary data.</text>
</comment>
<feature type="transmembrane region" description="Helical" evidence="1">
    <location>
        <begin position="79"/>
        <end position="96"/>
    </location>
</feature>
<feature type="transmembrane region" description="Helical" evidence="1">
    <location>
        <begin position="31"/>
        <end position="59"/>
    </location>
</feature>
<evidence type="ECO:0000313" key="3">
    <source>
        <dbReference type="Proteomes" id="UP000077202"/>
    </source>
</evidence>
<gene>
    <name evidence="2" type="ORF">AXG93_1534s1000</name>
</gene>
<keyword evidence="3" id="KW-1185">Reference proteome</keyword>
<keyword evidence="1" id="KW-0812">Transmembrane</keyword>
<dbReference type="AlphaFoldDB" id="A0A176W041"/>
<evidence type="ECO:0000256" key="1">
    <source>
        <dbReference type="SAM" id="Phobius"/>
    </source>
</evidence>
<keyword evidence="1" id="KW-1133">Transmembrane helix</keyword>
<protein>
    <submittedName>
        <fullName evidence="2">Uncharacterized protein</fullName>
    </submittedName>
</protein>
<name>A0A176W041_MARPO</name>
<dbReference type="Proteomes" id="UP000077202">
    <property type="component" value="Unassembled WGS sequence"/>
</dbReference>
<feature type="transmembrane region" description="Helical" evidence="1">
    <location>
        <begin position="137"/>
        <end position="169"/>
    </location>
</feature>
<dbReference type="EMBL" id="LVLJ01002181">
    <property type="protein sequence ID" value="OAE26438.1"/>
    <property type="molecule type" value="Genomic_DNA"/>
</dbReference>